<keyword evidence="4 12" id="KW-0548">Nucleotidyltransferase</keyword>
<keyword evidence="3 12" id="KW-0808">Transferase</keyword>
<comment type="function">
    <text evidence="12 13">RNA polymerase that catalyzes the synthesis of short RNA molecules used as primers for DNA polymerase during DNA replication.</text>
</comment>
<proteinExistence type="inferred from homology"/>
<evidence type="ECO:0000256" key="7">
    <source>
        <dbReference type="ARBA" id="ARBA00022771"/>
    </source>
</evidence>
<keyword evidence="17" id="KW-1185">Reference proteome</keyword>
<dbReference type="Pfam" id="PF08275">
    <property type="entry name" value="DNAG_N"/>
    <property type="match status" value="1"/>
</dbReference>
<dbReference type="GO" id="GO:0003899">
    <property type="term" value="F:DNA-directed RNA polymerase activity"/>
    <property type="evidence" value="ECO:0007669"/>
    <property type="project" value="UniProtKB-UniRule"/>
</dbReference>
<dbReference type="SUPFAM" id="SSF57783">
    <property type="entry name" value="Zinc beta-ribbon"/>
    <property type="match status" value="1"/>
</dbReference>
<keyword evidence="2 12" id="KW-0639">Primosome</keyword>
<reference evidence="16 17" key="1">
    <citation type="submission" date="2020-08" db="EMBL/GenBank/DDBJ databases">
        <title>Genomic Encyclopedia of Type Strains, Phase IV (KMG-IV): sequencing the most valuable type-strain genomes for metagenomic binning, comparative biology and taxonomic classification.</title>
        <authorList>
            <person name="Goeker M."/>
        </authorList>
    </citation>
    <scope>NUCLEOTIDE SEQUENCE [LARGE SCALE GENOMIC DNA]</scope>
    <source>
        <strain evidence="16 17">DSM 21769</strain>
    </source>
</reference>
<dbReference type="InterPro" id="IPR050219">
    <property type="entry name" value="DnaG_primase"/>
</dbReference>
<dbReference type="HAMAP" id="MF_00974">
    <property type="entry name" value="DNA_primase_DnaG"/>
    <property type="match status" value="1"/>
</dbReference>
<evidence type="ECO:0000256" key="8">
    <source>
        <dbReference type="ARBA" id="ARBA00022833"/>
    </source>
</evidence>
<feature type="domain" description="Toprim" evidence="15">
    <location>
        <begin position="290"/>
        <end position="371"/>
    </location>
</feature>
<dbReference type="InterPro" id="IPR016136">
    <property type="entry name" value="DNA_helicase_N/primase_C"/>
</dbReference>
<dbReference type="InterPro" id="IPR030846">
    <property type="entry name" value="DnaG_bac"/>
</dbReference>
<accession>A0A841PXU0</accession>
<dbReference type="InterPro" id="IPR006171">
    <property type="entry name" value="TOPRIM_dom"/>
</dbReference>
<comment type="similarity">
    <text evidence="12 13">Belongs to the DnaG primase family.</text>
</comment>
<dbReference type="EC" id="2.7.7.101" evidence="12"/>
<name>A0A841PXU0_9BACL</name>
<evidence type="ECO:0000256" key="10">
    <source>
        <dbReference type="ARBA" id="ARBA00023125"/>
    </source>
</evidence>
<dbReference type="InterPro" id="IPR036977">
    <property type="entry name" value="DNA_primase_Znf_CHC2"/>
</dbReference>
<comment type="subunit">
    <text evidence="12">Monomer. Interacts with DnaB.</text>
</comment>
<evidence type="ECO:0000313" key="17">
    <source>
        <dbReference type="Proteomes" id="UP000568839"/>
    </source>
</evidence>
<evidence type="ECO:0000259" key="15">
    <source>
        <dbReference type="PROSITE" id="PS50880"/>
    </source>
</evidence>
<evidence type="ECO:0000256" key="9">
    <source>
        <dbReference type="ARBA" id="ARBA00022842"/>
    </source>
</evidence>
<gene>
    <name evidence="12" type="primary">dnaG</name>
    <name evidence="16" type="ORF">HNR44_000794</name>
</gene>
<evidence type="ECO:0000256" key="12">
    <source>
        <dbReference type="HAMAP-Rule" id="MF_00974"/>
    </source>
</evidence>
<comment type="catalytic activity">
    <reaction evidence="12">
        <text>ssDNA + n NTP = ssDNA/pppN(pN)n-1 hybrid + (n-1) diphosphate.</text>
        <dbReference type="EC" id="2.7.7.101"/>
    </reaction>
</comment>
<dbReference type="GO" id="GO:0005737">
    <property type="term" value="C:cytoplasm"/>
    <property type="evidence" value="ECO:0007669"/>
    <property type="project" value="TreeGrafter"/>
</dbReference>
<dbReference type="InterPro" id="IPR013264">
    <property type="entry name" value="DNAG_N"/>
</dbReference>
<dbReference type="GO" id="GO:0008270">
    <property type="term" value="F:zinc ion binding"/>
    <property type="evidence" value="ECO:0007669"/>
    <property type="project" value="UniProtKB-UniRule"/>
</dbReference>
<evidence type="ECO:0000256" key="11">
    <source>
        <dbReference type="ARBA" id="ARBA00023163"/>
    </source>
</evidence>
<dbReference type="PANTHER" id="PTHR30313">
    <property type="entry name" value="DNA PRIMASE"/>
    <property type="match status" value="1"/>
</dbReference>
<evidence type="ECO:0000256" key="6">
    <source>
        <dbReference type="ARBA" id="ARBA00022723"/>
    </source>
</evidence>
<evidence type="ECO:0000256" key="1">
    <source>
        <dbReference type="ARBA" id="ARBA00022478"/>
    </source>
</evidence>
<organism evidence="16 17">
    <name type="scientific">Geomicrobium halophilum</name>
    <dbReference type="NCBI Taxonomy" id="549000"/>
    <lineage>
        <taxon>Bacteria</taxon>
        <taxon>Bacillati</taxon>
        <taxon>Bacillota</taxon>
        <taxon>Bacilli</taxon>
        <taxon>Bacillales</taxon>
        <taxon>Geomicrobium</taxon>
    </lineage>
</organism>
<protein>
    <recommendedName>
        <fullName evidence="12 13">DNA primase</fullName>
        <ecNumber evidence="12">2.7.7.101</ecNumber>
    </recommendedName>
</protein>
<evidence type="ECO:0000256" key="14">
    <source>
        <dbReference type="PIRSR" id="PIRSR002811-1"/>
    </source>
</evidence>
<dbReference type="GO" id="GO:0006269">
    <property type="term" value="P:DNA replication, synthesis of primer"/>
    <property type="evidence" value="ECO:0007669"/>
    <property type="project" value="UniProtKB-UniRule"/>
</dbReference>
<comment type="caution">
    <text evidence="16">The sequence shown here is derived from an EMBL/GenBank/DDBJ whole genome shotgun (WGS) entry which is preliminary data.</text>
</comment>
<dbReference type="Pfam" id="PF13155">
    <property type="entry name" value="Toprim_2"/>
    <property type="match status" value="1"/>
</dbReference>
<dbReference type="InterPro" id="IPR002694">
    <property type="entry name" value="Znf_CHC2"/>
</dbReference>
<dbReference type="CDD" id="cd03364">
    <property type="entry name" value="TOPRIM_DnaG_primases"/>
    <property type="match status" value="1"/>
</dbReference>
<dbReference type="RefSeq" id="WP_246406970.1">
    <property type="nucleotide sequence ID" value="NZ_JACHHJ010000001.1"/>
</dbReference>
<evidence type="ECO:0000256" key="13">
    <source>
        <dbReference type="PIRNR" id="PIRNR002811"/>
    </source>
</evidence>
<dbReference type="PROSITE" id="PS50880">
    <property type="entry name" value="TOPRIM"/>
    <property type="match status" value="1"/>
</dbReference>
<evidence type="ECO:0000256" key="2">
    <source>
        <dbReference type="ARBA" id="ARBA00022515"/>
    </source>
</evidence>
<dbReference type="SMART" id="SM00493">
    <property type="entry name" value="TOPRIM"/>
    <property type="match status" value="1"/>
</dbReference>
<dbReference type="SMART" id="SM00400">
    <property type="entry name" value="ZnF_CHCC"/>
    <property type="match status" value="1"/>
</dbReference>
<keyword evidence="5 12" id="KW-0235">DNA replication</keyword>
<dbReference type="FunFam" id="3.90.580.10:FF:000001">
    <property type="entry name" value="DNA primase"/>
    <property type="match status" value="1"/>
</dbReference>
<dbReference type="GO" id="GO:0003677">
    <property type="term" value="F:DNA binding"/>
    <property type="evidence" value="ECO:0007669"/>
    <property type="project" value="UniProtKB-KW"/>
</dbReference>
<keyword evidence="7 12" id="KW-0863">Zinc-finger</keyword>
<dbReference type="GO" id="GO:1990077">
    <property type="term" value="C:primosome complex"/>
    <property type="evidence" value="ECO:0007669"/>
    <property type="project" value="UniProtKB-KW"/>
</dbReference>
<dbReference type="PANTHER" id="PTHR30313:SF2">
    <property type="entry name" value="DNA PRIMASE"/>
    <property type="match status" value="1"/>
</dbReference>
<comment type="cofactor">
    <cofactor evidence="12 13 14">
        <name>Zn(2+)</name>
        <dbReference type="ChEBI" id="CHEBI:29105"/>
    </cofactor>
    <text evidence="12 13 14">Binds 1 zinc ion per monomer.</text>
</comment>
<evidence type="ECO:0000256" key="3">
    <source>
        <dbReference type="ARBA" id="ARBA00022679"/>
    </source>
</evidence>
<keyword evidence="10 12" id="KW-0238">DNA-binding</keyword>
<sequence>MSYFSFWGQAFFGYFSYHHSIYVKNAVVIPLAQKSIPEEKVEKIRRQADIVDIIGESVQLQKKGEYRYAGLCPFHDENTPSFSVSQDRQLYYCFGCGAAGNVITFVMEHEQVPFLEAIAKLAEKTNIDVELPASDGSTTKSGSSMKEGIALASRFYHHLLMHTEQGREAYEYARHREVSEEALRRFQIGFAPREREALSLLLKNRDFDLREMEQADLLQIPEDGHSPFDRFSNRLIFPIWDQNGKVIAFGGRALDEQSAKYLNTRETPVFKKNEVLYGYHLARAAIRKQNFAVLFEGYMDVVSAWMAGVENGVATLGTSLTSGQANLIQRLSNHVTICYDGDAAGQKAAIKNAETLEENGCQVKIAPMPANKDPDDYIREEGPSAFMTNMIESAQSVISFKMSAYRKEKNLKREGDRQAYIEWVLEELTTVRSPVEREFYLKQLADEFSVSMEALKQEQYRIYQRVRRKNASQIEPLQEKRSDSISFQKNLPPAFHNAERALIQMMMEDKEWAEDVKREIGGNFNVDEYAAIAAFLYAYYGEGYPAGSAGFLDYLPDQTLVPIATEIAMQSVGEITPEVFADYIYQVKNYPSWVEIEQKENAQKEAERKNDAETALKLGQEIIALRKNLGHKTMRPRHLRANL</sequence>
<evidence type="ECO:0000256" key="4">
    <source>
        <dbReference type="ARBA" id="ARBA00022695"/>
    </source>
</evidence>
<dbReference type="Gene3D" id="3.40.1360.10">
    <property type="match status" value="1"/>
</dbReference>
<comment type="domain">
    <text evidence="12">Contains an N-terminal zinc-binding domain, a central core domain that contains the primase activity, and a C-terminal DnaB-binding domain.</text>
</comment>
<dbReference type="GO" id="GO:0000428">
    <property type="term" value="C:DNA-directed RNA polymerase complex"/>
    <property type="evidence" value="ECO:0007669"/>
    <property type="project" value="UniProtKB-KW"/>
</dbReference>
<dbReference type="PIRSF" id="PIRSF002811">
    <property type="entry name" value="DnaG"/>
    <property type="match status" value="1"/>
</dbReference>
<dbReference type="SUPFAM" id="SSF56731">
    <property type="entry name" value="DNA primase core"/>
    <property type="match status" value="1"/>
</dbReference>
<dbReference type="AlphaFoldDB" id="A0A841PXU0"/>
<dbReference type="Pfam" id="PF10410">
    <property type="entry name" value="DnaB_bind"/>
    <property type="match status" value="1"/>
</dbReference>
<dbReference type="Gene3D" id="1.10.860.10">
    <property type="entry name" value="DNAb Helicase, Chain A"/>
    <property type="match status" value="1"/>
</dbReference>
<dbReference type="InterPro" id="IPR034151">
    <property type="entry name" value="TOPRIM_DnaG_bac"/>
</dbReference>
<dbReference type="Pfam" id="PF01807">
    <property type="entry name" value="Zn_ribbon_DnaG"/>
    <property type="match status" value="1"/>
</dbReference>
<keyword evidence="1 12" id="KW-0240">DNA-directed RNA polymerase</keyword>
<dbReference type="Proteomes" id="UP000568839">
    <property type="component" value="Unassembled WGS sequence"/>
</dbReference>
<evidence type="ECO:0000256" key="5">
    <source>
        <dbReference type="ARBA" id="ARBA00022705"/>
    </source>
</evidence>
<keyword evidence="9" id="KW-0460">Magnesium</keyword>
<dbReference type="EMBL" id="JACHHJ010000001">
    <property type="protein sequence ID" value="MBB6448845.1"/>
    <property type="molecule type" value="Genomic_DNA"/>
</dbReference>
<feature type="zinc finger region" description="CHC2-type" evidence="12 14">
    <location>
        <begin position="72"/>
        <end position="96"/>
    </location>
</feature>
<keyword evidence="6 12" id="KW-0479">Metal-binding</keyword>
<dbReference type="Gene3D" id="6.10.140.360">
    <property type="match status" value="1"/>
</dbReference>
<dbReference type="InterPro" id="IPR019475">
    <property type="entry name" value="DNA_primase_DnaB-bd"/>
</dbReference>
<keyword evidence="8 12" id="KW-0862">Zinc</keyword>
<dbReference type="NCBIfam" id="TIGR01391">
    <property type="entry name" value="dnaG"/>
    <property type="match status" value="1"/>
</dbReference>
<keyword evidence="11 12" id="KW-0804">Transcription</keyword>
<dbReference type="Gene3D" id="3.90.580.10">
    <property type="entry name" value="Zinc finger, CHC2-type domain"/>
    <property type="match status" value="1"/>
</dbReference>
<dbReference type="Gene3D" id="3.90.980.10">
    <property type="entry name" value="DNA primase, catalytic core, N-terminal domain"/>
    <property type="match status" value="1"/>
</dbReference>
<evidence type="ECO:0000313" key="16">
    <source>
        <dbReference type="EMBL" id="MBB6448845.1"/>
    </source>
</evidence>
<dbReference type="InterPro" id="IPR006295">
    <property type="entry name" value="DNA_primase_DnaG"/>
</dbReference>
<dbReference type="InterPro" id="IPR037068">
    <property type="entry name" value="DNA_primase_core_N_sf"/>
</dbReference>